<keyword evidence="1 2" id="KW-0238">DNA-binding</keyword>
<evidence type="ECO:0000313" key="4">
    <source>
        <dbReference type="EMBL" id="TPX34749.1"/>
    </source>
</evidence>
<organism evidence="4 5">
    <name type="scientific">Synchytrium microbalum</name>
    <dbReference type="NCBI Taxonomy" id="1806994"/>
    <lineage>
        <taxon>Eukaryota</taxon>
        <taxon>Fungi</taxon>
        <taxon>Fungi incertae sedis</taxon>
        <taxon>Chytridiomycota</taxon>
        <taxon>Chytridiomycota incertae sedis</taxon>
        <taxon>Chytridiomycetes</taxon>
        <taxon>Synchytriales</taxon>
        <taxon>Synchytriaceae</taxon>
        <taxon>Synchytrium</taxon>
    </lineage>
</organism>
<feature type="region of interest" description="Disordered" evidence="3">
    <location>
        <begin position="40"/>
        <end position="70"/>
    </location>
</feature>
<evidence type="ECO:0000313" key="5">
    <source>
        <dbReference type="Proteomes" id="UP000319731"/>
    </source>
</evidence>
<protein>
    <recommendedName>
        <fullName evidence="6">Single-stranded DNA-binding protein</fullName>
    </recommendedName>
</protein>
<dbReference type="Proteomes" id="UP000319731">
    <property type="component" value="Unassembled WGS sequence"/>
</dbReference>
<evidence type="ECO:0000256" key="2">
    <source>
        <dbReference type="PROSITE-ProRule" id="PRU00252"/>
    </source>
</evidence>
<sequence>MNRLIRTSLQSRAFSSTRLAADLNKIILVGRIGSDPEFLKYGSTSATPESEPDGAPVDTAAEQHPVAGNGDKGIWKLKVVTNRNVKDGDTWKTVPDWHNVRLVGRSRESWSPKLAKGAAVVLEGRLGYYKTDLGGKLPNPMTLCDITADRIQWISDPKAKIVPEH</sequence>
<accession>A0A507C6K5</accession>
<dbReference type="InterPro" id="IPR012340">
    <property type="entry name" value="NA-bd_OB-fold"/>
</dbReference>
<dbReference type="SUPFAM" id="SSF50249">
    <property type="entry name" value="Nucleic acid-binding proteins"/>
    <property type="match status" value="1"/>
</dbReference>
<reference evidence="4 5" key="1">
    <citation type="journal article" date="2019" name="Sci. Rep.">
        <title>Comparative genomics of chytrid fungi reveal insights into the obligate biotrophic and pathogenic lifestyle of Synchytrium endobioticum.</title>
        <authorList>
            <person name="van de Vossenberg B.T.L.H."/>
            <person name="Warris S."/>
            <person name="Nguyen H.D.T."/>
            <person name="van Gent-Pelzer M.P.E."/>
            <person name="Joly D.L."/>
            <person name="van de Geest H.C."/>
            <person name="Bonants P.J.M."/>
            <person name="Smith D.S."/>
            <person name="Levesque C.A."/>
            <person name="van der Lee T.A.J."/>
        </authorList>
    </citation>
    <scope>NUCLEOTIDE SEQUENCE [LARGE SCALE GENOMIC DNA]</scope>
    <source>
        <strain evidence="4 5">JEL517</strain>
    </source>
</reference>
<dbReference type="EMBL" id="QEAO01000012">
    <property type="protein sequence ID" value="TPX34749.1"/>
    <property type="molecule type" value="Genomic_DNA"/>
</dbReference>
<dbReference type="InterPro" id="IPR000424">
    <property type="entry name" value="Primosome_PriB/ssb"/>
</dbReference>
<dbReference type="STRING" id="1806994.A0A507C6K5"/>
<evidence type="ECO:0000256" key="1">
    <source>
        <dbReference type="ARBA" id="ARBA00023125"/>
    </source>
</evidence>
<dbReference type="RefSeq" id="XP_031025427.1">
    <property type="nucleotide sequence ID" value="XM_031168702.1"/>
</dbReference>
<dbReference type="GeneID" id="42003999"/>
<proteinExistence type="predicted"/>
<dbReference type="CDD" id="cd04496">
    <property type="entry name" value="SSB_OBF"/>
    <property type="match status" value="1"/>
</dbReference>
<dbReference type="Gene3D" id="2.40.50.140">
    <property type="entry name" value="Nucleic acid-binding proteins"/>
    <property type="match status" value="1"/>
</dbReference>
<name>A0A507C6K5_9FUNG</name>
<dbReference type="GO" id="GO:0003697">
    <property type="term" value="F:single-stranded DNA binding"/>
    <property type="evidence" value="ECO:0007669"/>
    <property type="project" value="InterPro"/>
</dbReference>
<dbReference type="OrthoDB" id="1078367at2759"/>
<keyword evidence="5" id="KW-1185">Reference proteome</keyword>
<gene>
    <name evidence="4" type="ORF">SmJEL517_g02774</name>
</gene>
<comment type="caution">
    <text evidence="4">The sequence shown here is derived from an EMBL/GenBank/DDBJ whole genome shotgun (WGS) entry which is preliminary data.</text>
</comment>
<evidence type="ECO:0000256" key="3">
    <source>
        <dbReference type="SAM" id="MobiDB-lite"/>
    </source>
</evidence>
<dbReference type="Pfam" id="PF00436">
    <property type="entry name" value="SSB"/>
    <property type="match status" value="1"/>
</dbReference>
<dbReference type="PROSITE" id="PS50935">
    <property type="entry name" value="SSB"/>
    <property type="match status" value="1"/>
</dbReference>
<evidence type="ECO:0008006" key="6">
    <source>
        <dbReference type="Google" id="ProtNLM"/>
    </source>
</evidence>
<dbReference type="AlphaFoldDB" id="A0A507C6K5"/>